<gene>
    <name evidence="2" type="ORF">HJG60_011638</name>
</gene>
<evidence type="ECO:0000256" key="1">
    <source>
        <dbReference type="SAM" id="MobiDB-lite"/>
    </source>
</evidence>
<feature type="compositionally biased region" description="Pro residues" evidence="1">
    <location>
        <begin position="129"/>
        <end position="138"/>
    </location>
</feature>
<reference evidence="2 3" key="1">
    <citation type="journal article" date="2020" name="Nature">
        <title>Six reference-quality genomes reveal evolution of bat adaptations.</title>
        <authorList>
            <person name="Jebb D."/>
            <person name="Huang Z."/>
            <person name="Pippel M."/>
            <person name="Hughes G.M."/>
            <person name="Lavrichenko K."/>
            <person name="Devanna P."/>
            <person name="Winkler S."/>
            <person name="Jermiin L.S."/>
            <person name="Skirmuntt E.C."/>
            <person name="Katzourakis A."/>
            <person name="Burkitt-Gray L."/>
            <person name="Ray D.A."/>
            <person name="Sullivan K.A.M."/>
            <person name="Roscito J.G."/>
            <person name="Kirilenko B.M."/>
            <person name="Davalos L.M."/>
            <person name="Corthals A.P."/>
            <person name="Power M.L."/>
            <person name="Jones G."/>
            <person name="Ransome R.D."/>
            <person name="Dechmann D.K.N."/>
            <person name="Locatelli A.G."/>
            <person name="Puechmaille S.J."/>
            <person name="Fedrigo O."/>
            <person name="Jarvis E.D."/>
            <person name="Hiller M."/>
            <person name="Vernes S.C."/>
            <person name="Myers E.W."/>
            <person name="Teeling E.C."/>
        </authorList>
    </citation>
    <scope>NUCLEOTIDE SEQUENCE [LARGE SCALE GENOMIC DNA]</scope>
    <source>
        <strain evidence="2">Bat1K_MPI-CBG_1</strain>
    </source>
</reference>
<dbReference type="EMBL" id="JABVXQ010000007">
    <property type="protein sequence ID" value="KAF6099915.1"/>
    <property type="molecule type" value="Genomic_DNA"/>
</dbReference>
<name>A0A833ZU13_9CHIR</name>
<evidence type="ECO:0000313" key="2">
    <source>
        <dbReference type="EMBL" id="KAF6099915.1"/>
    </source>
</evidence>
<protein>
    <submittedName>
        <fullName evidence="2">Uncharacterized protein</fullName>
    </submittedName>
</protein>
<dbReference type="Proteomes" id="UP000664940">
    <property type="component" value="Unassembled WGS sequence"/>
</dbReference>
<feature type="compositionally biased region" description="Basic residues" evidence="1">
    <location>
        <begin position="151"/>
        <end position="160"/>
    </location>
</feature>
<proteinExistence type="predicted"/>
<organism evidence="2 3">
    <name type="scientific">Phyllostomus discolor</name>
    <name type="common">pale spear-nosed bat</name>
    <dbReference type="NCBI Taxonomy" id="89673"/>
    <lineage>
        <taxon>Eukaryota</taxon>
        <taxon>Metazoa</taxon>
        <taxon>Chordata</taxon>
        <taxon>Craniata</taxon>
        <taxon>Vertebrata</taxon>
        <taxon>Euteleostomi</taxon>
        <taxon>Mammalia</taxon>
        <taxon>Eutheria</taxon>
        <taxon>Laurasiatheria</taxon>
        <taxon>Chiroptera</taxon>
        <taxon>Yangochiroptera</taxon>
        <taxon>Phyllostomidae</taxon>
        <taxon>Phyllostominae</taxon>
        <taxon>Phyllostomus</taxon>
    </lineage>
</organism>
<accession>A0A833ZU13</accession>
<comment type="caution">
    <text evidence="2">The sequence shown here is derived from an EMBL/GenBank/DDBJ whole genome shotgun (WGS) entry which is preliminary data.</text>
</comment>
<dbReference type="AlphaFoldDB" id="A0A833ZU13"/>
<feature type="region of interest" description="Disordered" evidence="1">
    <location>
        <begin position="1"/>
        <end position="34"/>
    </location>
</feature>
<feature type="compositionally biased region" description="Low complexity" evidence="1">
    <location>
        <begin position="139"/>
        <end position="148"/>
    </location>
</feature>
<sequence length="168" mass="17837">MDLSDLLRPPAPAQPRGSLPRARAPRVGGRIPGARQAGLGTALHTHLSVFASRVEPPGGVADASGFFLSVFVRFICEQIALGSGKGRDAPSFPPTPGAWDVQDHFPRPRTPPPPGPHLLGASGPASQRPAPPPSPRPLPHSVANFRPSMPKPRRRLRPKGPPHWPPPL</sequence>
<feature type="region of interest" description="Disordered" evidence="1">
    <location>
        <begin position="83"/>
        <end position="168"/>
    </location>
</feature>
<evidence type="ECO:0000313" key="3">
    <source>
        <dbReference type="Proteomes" id="UP000664940"/>
    </source>
</evidence>